<dbReference type="Proteomes" id="UP000492821">
    <property type="component" value="Unassembled WGS sequence"/>
</dbReference>
<organism evidence="3 4">
    <name type="scientific">Panagrellus redivivus</name>
    <name type="common">Microworm</name>
    <dbReference type="NCBI Taxonomy" id="6233"/>
    <lineage>
        <taxon>Eukaryota</taxon>
        <taxon>Metazoa</taxon>
        <taxon>Ecdysozoa</taxon>
        <taxon>Nematoda</taxon>
        <taxon>Chromadorea</taxon>
        <taxon>Rhabditida</taxon>
        <taxon>Tylenchina</taxon>
        <taxon>Panagrolaimomorpha</taxon>
        <taxon>Panagrolaimoidea</taxon>
        <taxon>Panagrolaimidae</taxon>
        <taxon>Panagrellus</taxon>
    </lineage>
</organism>
<accession>A0A7E4ZQ08</accession>
<feature type="compositionally biased region" description="Basic and acidic residues" evidence="1">
    <location>
        <begin position="150"/>
        <end position="162"/>
    </location>
</feature>
<feature type="region of interest" description="Disordered" evidence="1">
    <location>
        <begin position="282"/>
        <end position="314"/>
    </location>
</feature>
<feature type="region of interest" description="Disordered" evidence="1">
    <location>
        <begin position="31"/>
        <end position="220"/>
    </location>
</feature>
<keyword evidence="2" id="KW-0732">Signal</keyword>
<evidence type="ECO:0000313" key="3">
    <source>
        <dbReference type="Proteomes" id="UP000492821"/>
    </source>
</evidence>
<sequence>MDGTWLFVFLALFAALTISWGCTKPRNVAAKLRNKKKKPSETTAADPDGPTRETGSAPTATANSILQTGPSSKEMTKTPERKAKQTTSAEQNLNKSDDQKPSKIKDFLRKKKSTSQSQENSKSKEGSGKASKDKDKKSKQSTFKKFIKRFSKESAEKSKESTEGAQTAQSIEEKDNKEREPSKKKAKGQHSKTAEEPVVETPGRDKEPASDTSPKIVSPLKVKSMGNIDVLAEQQKAWRIREIEQMPSALCEDPTQLSTSVKKENLHVKIVEERCKVYETNVEGHGGKPKNEFVTPRRKGSAPVPRAKKSGKKP</sequence>
<protein>
    <submittedName>
        <fullName evidence="4">Uncharacterized protein</fullName>
    </submittedName>
</protein>
<reference evidence="3" key="1">
    <citation type="journal article" date="2013" name="Genetics">
        <title>The draft genome and transcriptome of Panagrellus redivivus are shaped by the harsh demands of a free-living lifestyle.</title>
        <authorList>
            <person name="Srinivasan J."/>
            <person name="Dillman A.R."/>
            <person name="Macchietto M.G."/>
            <person name="Heikkinen L."/>
            <person name="Lakso M."/>
            <person name="Fracchia K.M."/>
            <person name="Antoshechkin I."/>
            <person name="Mortazavi A."/>
            <person name="Wong G."/>
            <person name="Sternberg P.W."/>
        </authorList>
    </citation>
    <scope>NUCLEOTIDE SEQUENCE [LARGE SCALE GENOMIC DNA]</scope>
    <source>
        <strain evidence="3">MT8872</strain>
    </source>
</reference>
<evidence type="ECO:0000313" key="4">
    <source>
        <dbReference type="WBParaSite" id="Pan_g10557.t1"/>
    </source>
</evidence>
<evidence type="ECO:0000256" key="2">
    <source>
        <dbReference type="SAM" id="SignalP"/>
    </source>
</evidence>
<feature type="compositionally biased region" description="Basic and acidic residues" evidence="1">
    <location>
        <begin position="74"/>
        <end position="83"/>
    </location>
</feature>
<keyword evidence="3" id="KW-1185">Reference proteome</keyword>
<feature type="compositionally biased region" description="Basic and acidic residues" evidence="1">
    <location>
        <begin position="171"/>
        <end position="183"/>
    </location>
</feature>
<feature type="compositionally biased region" description="Basic and acidic residues" evidence="1">
    <location>
        <begin position="95"/>
        <end position="107"/>
    </location>
</feature>
<reference evidence="4" key="2">
    <citation type="submission" date="2020-10" db="UniProtKB">
        <authorList>
            <consortium name="WormBaseParasite"/>
        </authorList>
    </citation>
    <scope>IDENTIFICATION</scope>
</reference>
<evidence type="ECO:0000256" key="1">
    <source>
        <dbReference type="SAM" id="MobiDB-lite"/>
    </source>
</evidence>
<feature type="compositionally biased region" description="Polar residues" evidence="1">
    <location>
        <begin position="85"/>
        <end position="94"/>
    </location>
</feature>
<feature type="compositionally biased region" description="Polar residues" evidence="1">
    <location>
        <begin position="53"/>
        <end position="73"/>
    </location>
</feature>
<dbReference type="AlphaFoldDB" id="A0A7E4ZQ08"/>
<proteinExistence type="predicted"/>
<feature type="chain" id="PRO_5028950943" evidence="2">
    <location>
        <begin position="22"/>
        <end position="314"/>
    </location>
</feature>
<feature type="compositionally biased region" description="Basic residues" evidence="1">
    <location>
        <begin position="296"/>
        <end position="314"/>
    </location>
</feature>
<dbReference type="WBParaSite" id="Pan_g10557.t1">
    <property type="protein sequence ID" value="Pan_g10557.t1"/>
    <property type="gene ID" value="Pan_g10557"/>
</dbReference>
<feature type="compositionally biased region" description="Basic and acidic residues" evidence="1">
    <location>
        <begin position="121"/>
        <end position="138"/>
    </location>
</feature>
<name>A0A7E4ZQ08_PANRE</name>
<feature type="signal peptide" evidence="2">
    <location>
        <begin position="1"/>
        <end position="21"/>
    </location>
</feature>